<dbReference type="Proteomes" id="UP000217790">
    <property type="component" value="Unassembled WGS sequence"/>
</dbReference>
<evidence type="ECO:0000313" key="1">
    <source>
        <dbReference type="EMBL" id="PBK88114.1"/>
    </source>
</evidence>
<dbReference type="AlphaFoldDB" id="A0A2H3D2Z7"/>
<keyword evidence="2" id="KW-1185">Reference proteome</keyword>
<organism evidence="1 2">
    <name type="scientific">Armillaria gallica</name>
    <name type="common">Bulbous honey fungus</name>
    <name type="synonym">Armillaria bulbosa</name>
    <dbReference type="NCBI Taxonomy" id="47427"/>
    <lineage>
        <taxon>Eukaryota</taxon>
        <taxon>Fungi</taxon>
        <taxon>Dikarya</taxon>
        <taxon>Basidiomycota</taxon>
        <taxon>Agaricomycotina</taxon>
        <taxon>Agaricomycetes</taxon>
        <taxon>Agaricomycetidae</taxon>
        <taxon>Agaricales</taxon>
        <taxon>Marasmiineae</taxon>
        <taxon>Physalacriaceae</taxon>
        <taxon>Armillaria</taxon>
    </lineage>
</organism>
<reference evidence="2" key="1">
    <citation type="journal article" date="2017" name="Nat. Ecol. Evol.">
        <title>Genome expansion and lineage-specific genetic innovations in the forest pathogenic fungi Armillaria.</title>
        <authorList>
            <person name="Sipos G."/>
            <person name="Prasanna A.N."/>
            <person name="Walter M.C."/>
            <person name="O'Connor E."/>
            <person name="Balint B."/>
            <person name="Krizsan K."/>
            <person name="Kiss B."/>
            <person name="Hess J."/>
            <person name="Varga T."/>
            <person name="Slot J."/>
            <person name="Riley R."/>
            <person name="Boka B."/>
            <person name="Rigling D."/>
            <person name="Barry K."/>
            <person name="Lee J."/>
            <person name="Mihaltcheva S."/>
            <person name="LaButti K."/>
            <person name="Lipzen A."/>
            <person name="Waldron R."/>
            <person name="Moloney N.M."/>
            <person name="Sperisen C."/>
            <person name="Kredics L."/>
            <person name="Vagvoelgyi C."/>
            <person name="Patrignani A."/>
            <person name="Fitzpatrick D."/>
            <person name="Nagy I."/>
            <person name="Doyle S."/>
            <person name="Anderson J.B."/>
            <person name="Grigoriev I.V."/>
            <person name="Gueldener U."/>
            <person name="Muensterkoetter M."/>
            <person name="Nagy L.G."/>
        </authorList>
    </citation>
    <scope>NUCLEOTIDE SEQUENCE [LARGE SCALE GENOMIC DNA]</scope>
    <source>
        <strain evidence="2">Ar21-2</strain>
    </source>
</reference>
<dbReference type="EMBL" id="KZ293675">
    <property type="protein sequence ID" value="PBK88114.1"/>
    <property type="molecule type" value="Genomic_DNA"/>
</dbReference>
<sequence>MTSHCQTCSFVTQHIYNLSVFVESCRNHFTDPRPVFNIPWSPSLNSSNKPKSLLRRRYRCPRFVVLHFPEFWHRFRRKLRNRKKSCSIIQVLKERP</sequence>
<evidence type="ECO:0000313" key="2">
    <source>
        <dbReference type="Proteomes" id="UP000217790"/>
    </source>
</evidence>
<protein>
    <submittedName>
        <fullName evidence="1">Uncharacterized protein</fullName>
    </submittedName>
</protein>
<accession>A0A2H3D2Z7</accession>
<gene>
    <name evidence="1" type="ORF">ARMGADRAFT_442865</name>
</gene>
<dbReference type="InParanoid" id="A0A2H3D2Z7"/>
<proteinExistence type="predicted"/>
<name>A0A2H3D2Z7_ARMGA</name>